<name>A0A1I6WGZ5_9RHOB</name>
<dbReference type="RefSeq" id="WP_176806955.1">
    <property type="nucleotide sequence ID" value="NZ_FNCL01000024.1"/>
</dbReference>
<dbReference type="EMBL" id="FOZW01000021">
    <property type="protein sequence ID" value="SFT25258.1"/>
    <property type="molecule type" value="Genomic_DNA"/>
</dbReference>
<evidence type="ECO:0000256" key="1">
    <source>
        <dbReference type="ARBA" id="ARBA00022729"/>
    </source>
</evidence>
<dbReference type="InterPro" id="IPR004843">
    <property type="entry name" value="Calcineurin-like_PHP"/>
</dbReference>
<feature type="signal peptide" evidence="2">
    <location>
        <begin position="1"/>
        <end position="18"/>
    </location>
</feature>
<evidence type="ECO:0000256" key="2">
    <source>
        <dbReference type="SAM" id="SignalP"/>
    </source>
</evidence>
<dbReference type="Gene3D" id="3.60.21.10">
    <property type="match status" value="1"/>
</dbReference>
<accession>A0A1I6WGZ5</accession>
<dbReference type="InterPro" id="IPR039331">
    <property type="entry name" value="PAPs-like"/>
</dbReference>
<reference evidence="5" key="1">
    <citation type="submission" date="2016-10" db="EMBL/GenBank/DDBJ databases">
        <authorList>
            <person name="Varghese N."/>
            <person name="Submissions S."/>
        </authorList>
    </citation>
    <scope>NUCLEOTIDE SEQUENCE [LARGE SCALE GENOMIC DNA]</scope>
    <source>
        <strain evidence="5">DSM 26894</strain>
    </source>
</reference>
<dbReference type="GO" id="GO:0003993">
    <property type="term" value="F:acid phosphatase activity"/>
    <property type="evidence" value="ECO:0007669"/>
    <property type="project" value="InterPro"/>
</dbReference>
<proteinExistence type="predicted"/>
<feature type="domain" description="Calcineurin-like phosphoesterase" evidence="3">
    <location>
        <begin position="118"/>
        <end position="264"/>
    </location>
</feature>
<feature type="chain" id="PRO_5011779926" evidence="2">
    <location>
        <begin position="19"/>
        <end position="349"/>
    </location>
</feature>
<keyword evidence="1 2" id="KW-0732">Signal</keyword>
<evidence type="ECO:0000313" key="5">
    <source>
        <dbReference type="Proteomes" id="UP000199392"/>
    </source>
</evidence>
<dbReference type="SUPFAM" id="SSF56300">
    <property type="entry name" value="Metallo-dependent phosphatases"/>
    <property type="match status" value="1"/>
</dbReference>
<sequence length="349" mass="36993">MRKTAILAAILAPLLVIAAVETQWPAYAAYELTGMGNASETRSAAAPQKVIDAVGDAEGDPLTLLAVGDIANCPEAPGLASAFPVSADLIGLASAFDPATAPAVPTVQLTAQWPNAPILALGDLVYSSGKPVEFSDCFDPLWKDNRARTLPTPGNHEYNTPDAFGYYQYWGERAGPDDLGYYATHHGNWLILSLNSETDASPGSPQALWLNKTLAASPEACVLAFYHRPAYSLKERGGRDNAVALFKQLEQAGASVVLNGHNHFYERTLPLGADGTPDTTNGTVSFTVGTGGDKSRELPTLDTTAKAIFGHLGVLRLELGQHEFQWGFVDAESGETLDAGQAPCNLRPS</sequence>
<protein>
    <submittedName>
        <fullName evidence="4">Calcineurin-like phosphoesterase</fullName>
    </submittedName>
</protein>
<keyword evidence="5" id="KW-1185">Reference proteome</keyword>
<organism evidence="4 5">
    <name type="scientific">Alloyangia pacifica</name>
    <dbReference type="NCBI Taxonomy" id="311180"/>
    <lineage>
        <taxon>Bacteria</taxon>
        <taxon>Pseudomonadati</taxon>
        <taxon>Pseudomonadota</taxon>
        <taxon>Alphaproteobacteria</taxon>
        <taxon>Rhodobacterales</taxon>
        <taxon>Roseobacteraceae</taxon>
        <taxon>Alloyangia</taxon>
    </lineage>
</organism>
<dbReference type="Pfam" id="PF00149">
    <property type="entry name" value="Metallophos"/>
    <property type="match status" value="1"/>
</dbReference>
<evidence type="ECO:0000259" key="3">
    <source>
        <dbReference type="Pfam" id="PF00149"/>
    </source>
</evidence>
<dbReference type="Proteomes" id="UP000199392">
    <property type="component" value="Unassembled WGS sequence"/>
</dbReference>
<dbReference type="STRING" id="311180.SAMN04488050_12135"/>
<dbReference type="InterPro" id="IPR029052">
    <property type="entry name" value="Metallo-depent_PP-like"/>
</dbReference>
<evidence type="ECO:0000313" key="4">
    <source>
        <dbReference type="EMBL" id="SFT25258.1"/>
    </source>
</evidence>
<gene>
    <name evidence="4" type="ORF">SAMN04488050_12135</name>
</gene>
<dbReference type="PANTHER" id="PTHR22953:SF153">
    <property type="entry name" value="PURPLE ACID PHOSPHATASE"/>
    <property type="match status" value="1"/>
</dbReference>
<dbReference type="PANTHER" id="PTHR22953">
    <property type="entry name" value="ACID PHOSPHATASE RELATED"/>
    <property type="match status" value="1"/>
</dbReference>
<dbReference type="AlphaFoldDB" id="A0A1I6WGZ5"/>